<keyword evidence="1" id="KW-0175">Coiled coil</keyword>
<accession>A0AAF5DIJ5</accession>
<organism evidence="2 3">
    <name type="scientific">Strongyloides stercoralis</name>
    <name type="common">Threadworm</name>
    <dbReference type="NCBI Taxonomy" id="6248"/>
    <lineage>
        <taxon>Eukaryota</taxon>
        <taxon>Metazoa</taxon>
        <taxon>Ecdysozoa</taxon>
        <taxon>Nematoda</taxon>
        <taxon>Chromadorea</taxon>
        <taxon>Rhabditida</taxon>
        <taxon>Tylenchina</taxon>
        <taxon>Panagrolaimomorpha</taxon>
        <taxon>Strongyloidoidea</taxon>
        <taxon>Strongyloididae</taxon>
        <taxon>Strongyloides</taxon>
    </lineage>
</organism>
<protein>
    <submittedName>
        <fullName evidence="3">Uncharacterized protein</fullName>
    </submittedName>
</protein>
<evidence type="ECO:0000313" key="2">
    <source>
        <dbReference type="Proteomes" id="UP000035681"/>
    </source>
</evidence>
<feature type="coiled-coil region" evidence="1">
    <location>
        <begin position="64"/>
        <end position="99"/>
    </location>
</feature>
<dbReference type="Proteomes" id="UP000035681">
    <property type="component" value="Unplaced"/>
</dbReference>
<evidence type="ECO:0000313" key="3">
    <source>
        <dbReference type="WBParaSite" id="TCONS_00012820.p1"/>
    </source>
</evidence>
<sequence>MNDLQINIFNLLSNFVEGRFQIVSEFKDFGHHLNIVEEVKMSISICFTHMLGKVICQQMNLDNVNFTKENLNRLHSLIKNLKRREVKTLQKLRELLEKNKTDKSIENDDEEIMVKNIHERKYNSIKELFIEKKKKNINLNNIVMLKELLMYSNSDELFDVFDTLFMSSSIIGKFLTKAKDFVCTFPEQKFMGELTYFRYI</sequence>
<evidence type="ECO:0000256" key="1">
    <source>
        <dbReference type="SAM" id="Coils"/>
    </source>
</evidence>
<reference evidence="3" key="1">
    <citation type="submission" date="2024-02" db="UniProtKB">
        <authorList>
            <consortium name="WormBaseParasite"/>
        </authorList>
    </citation>
    <scope>IDENTIFICATION</scope>
</reference>
<proteinExistence type="predicted"/>
<dbReference type="WBParaSite" id="TCONS_00012820.p1">
    <property type="protein sequence ID" value="TCONS_00012820.p1"/>
    <property type="gene ID" value="XLOC_008533"/>
</dbReference>
<keyword evidence="2" id="KW-1185">Reference proteome</keyword>
<name>A0AAF5DIJ5_STRER</name>
<dbReference type="AlphaFoldDB" id="A0AAF5DIJ5"/>